<evidence type="ECO:0000259" key="11">
    <source>
        <dbReference type="Pfam" id="PF21760"/>
    </source>
</evidence>
<dbReference type="GO" id="GO:0006605">
    <property type="term" value="P:protein targeting"/>
    <property type="evidence" value="ECO:0007669"/>
    <property type="project" value="UniProtKB-UniRule"/>
</dbReference>
<keyword evidence="7 9" id="KW-0811">Translocation</keyword>
<dbReference type="NCBIfam" id="TIGR00916">
    <property type="entry name" value="2A0604s01"/>
    <property type="match status" value="1"/>
</dbReference>
<dbReference type="PANTHER" id="PTHR30081">
    <property type="entry name" value="PROTEIN-EXPORT MEMBRANE PROTEIN SEC"/>
    <property type="match status" value="1"/>
</dbReference>
<dbReference type="GO" id="GO:0043952">
    <property type="term" value="P:protein transport by the Sec complex"/>
    <property type="evidence" value="ECO:0007669"/>
    <property type="project" value="UniProtKB-UniRule"/>
</dbReference>
<dbReference type="OrthoDB" id="9805019at2"/>
<accession>A0A1M7AU54</accession>
<dbReference type="Gene3D" id="1.20.1640.10">
    <property type="entry name" value="Multidrug efflux transporter AcrB transmembrane domain"/>
    <property type="match status" value="1"/>
</dbReference>
<dbReference type="Gene3D" id="3.30.1360.200">
    <property type="match status" value="1"/>
</dbReference>
<dbReference type="Pfam" id="PF02355">
    <property type="entry name" value="SecD_SecF_C"/>
    <property type="match status" value="1"/>
</dbReference>
<evidence type="ECO:0000313" key="13">
    <source>
        <dbReference type="EMBL" id="SHL46263.1"/>
    </source>
</evidence>
<proteinExistence type="inferred from homology"/>
<feature type="domain" description="Protein translocase subunit SecDF P1" evidence="11">
    <location>
        <begin position="64"/>
        <end position="121"/>
    </location>
</feature>
<feature type="transmembrane region" description="Helical" evidence="9">
    <location>
        <begin position="270"/>
        <end position="290"/>
    </location>
</feature>
<keyword evidence="3 9" id="KW-1003">Cell membrane</keyword>
<dbReference type="InterPro" id="IPR048634">
    <property type="entry name" value="SecD_SecF_C"/>
</dbReference>
<dbReference type="PANTHER" id="PTHR30081:SF1">
    <property type="entry name" value="PROTEIN TRANSLOCASE SUBUNIT SECD"/>
    <property type="match status" value="1"/>
</dbReference>
<dbReference type="InterPro" id="IPR022813">
    <property type="entry name" value="SecD/SecF_arch_bac"/>
</dbReference>
<dbReference type="InterPro" id="IPR048631">
    <property type="entry name" value="SecD_1st"/>
</dbReference>
<feature type="domain" description="Protein export membrane protein SecD/SecF C-terminal" evidence="10">
    <location>
        <begin position="225"/>
        <end position="393"/>
    </location>
</feature>
<dbReference type="InterPro" id="IPR055344">
    <property type="entry name" value="SecD_SecF_C_bact"/>
</dbReference>
<dbReference type="AlphaFoldDB" id="A0A1M7AU54"/>
<dbReference type="EMBL" id="FRAH01000114">
    <property type="protein sequence ID" value="SHL46263.1"/>
    <property type="molecule type" value="Genomic_DNA"/>
</dbReference>
<dbReference type="RefSeq" id="WP_084730769.1">
    <property type="nucleotide sequence ID" value="NZ_FRAH01000114.1"/>
</dbReference>
<dbReference type="GO" id="GO:0015450">
    <property type="term" value="F:protein-transporting ATPase activity"/>
    <property type="evidence" value="ECO:0007669"/>
    <property type="project" value="InterPro"/>
</dbReference>
<comment type="caution">
    <text evidence="9">Lacks conserved residue(s) required for the propagation of feature annotation.</text>
</comment>
<feature type="transmembrane region" description="Helical" evidence="9">
    <location>
        <begin position="296"/>
        <end position="317"/>
    </location>
</feature>
<dbReference type="FunFam" id="1.20.1640.10:FF:000004">
    <property type="entry name" value="Protein translocase subunit SecD"/>
    <property type="match status" value="1"/>
</dbReference>
<evidence type="ECO:0000256" key="6">
    <source>
        <dbReference type="ARBA" id="ARBA00022989"/>
    </source>
</evidence>
<feature type="domain" description="SecDF P1 head subdomain" evidence="12">
    <location>
        <begin position="124"/>
        <end position="223"/>
    </location>
</feature>
<reference evidence="13 14" key="1">
    <citation type="submission" date="2016-11" db="EMBL/GenBank/DDBJ databases">
        <authorList>
            <person name="Jaros S."/>
            <person name="Januszkiewicz K."/>
            <person name="Wedrychowicz H."/>
        </authorList>
    </citation>
    <scope>NUCLEOTIDE SEQUENCE [LARGE SCALE GENOMIC DNA]</scope>
    <source>
        <strain evidence="13 14">DSM 14214</strain>
    </source>
</reference>
<evidence type="ECO:0000256" key="4">
    <source>
        <dbReference type="ARBA" id="ARBA00022692"/>
    </source>
</evidence>
<dbReference type="Gene3D" id="3.30.70.3400">
    <property type="match status" value="1"/>
</dbReference>
<dbReference type="Pfam" id="PF21760">
    <property type="entry name" value="SecD_1st"/>
    <property type="match status" value="1"/>
</dbReference>
<evidence type="ECO:0000313" key="14">
    <source>
        <dbReference type="Proteomes" id="UP000183975"/>
    </source>
</evidence>
<keyword evidence="6 9" id="KW-1133">Transmembrane helix</keyword>
<evidence type="ECO:0000256" key="1">
    <source>
        <dbReference type="ARBA" id="ARBA00004651"/>
    </source>
</evidence>
<organism evidence="13 14">
    <name type="scientific">Anaerotignum lactatifermentans DSM 14214</name>
    <dbReference type="NCBI Taxonomy" id="1121323"/>
    <lineage>
        <taxon>Bacteria</taxon>
        <taxon>Bacillati</taxon>
        <taxon>Bacillota</taxon>
        <taxon>Clostridia</taxon>
        <taxon>Lachnospirales</taxon>
        <taxon>Anaerotignaceae</taxon>
        <taxon>Anaerotignum</taxon>
    </lineage>
</organism>
<keyword evidence="4 9" id="KW-0812">Transmembrane</keyword>
<name>A0A1M7AU54_9FIRM</name>
<evidence type="ECO:0000256" key="5">
    <source>
        <dbReference type="ARBA" id="ARBA00022927"/>
    </source>
</evidence>
<dbReference type="GO" id="GO:0065002">
    <property type="term" value="P:intracellular protein transmembrane transport"/>
    <property type="evidence" value="ECO:0007669"/>
    <property type="project" value="UniProtKB-UniRule"/>
</dbReference>
<comment type="subunit">
    <text evidence="9">Forms a complex with SecF. Part of the essential Sec protein translocation apparatus which comprises SecA, SecYEG and auxiliary proteins SecDF. Other proteins may also be involved.</text>
</comment>
<keyword evidence="2 9" id="KW-0813">Transport</keyword>
<dbReference type="Proteomes" id="UP000183975">
    <property type="component" value="Unassembled WGS sequence"/>
</dbReference>
<dbReference type="GO" id="GO:0005886">
    <property type="term" value="C:plasma membrane"/>
    <property type="evidence" value="ECO:0007669"/>
    <property type="project" value="UniProtKB-SubCell"/>
</dbReference>
<keyword evidence="14" id="KW-1185">Reference proteome</keyword>
<feature type="transmembrane region" description="Helical" evidence="9">
    <location>
        <begin position="338"/>
        <end position="362"/>
    </location>
</feature>
<evidence type="ECO:0000256" key="3">
    <source>
        <dbReference type="ARBA" id="ARBA00022475"/>
    </source>
</evidence>
<protein>
    <recommendedName>
        <fullName evidence="9">Protein translocase subunit SecD</fullName>
    </recommendedName>
</protein>
<dbReference type="SUPFAM" id="SSF82866">
    <property type="entry name" value="Multidrug efflux transporter AcrB transmembrane domain"/>
    <property type="match status" value="1"/>
</dbReference>
<evidence type="ECO:0000256" key="8">
    <source>
        <dbReference type="ARBA" id="ARBA00023136"/>
    </source>
</evidence>
<dbReference type="NCBIfam" id="TIGR01129">
    <property type="entry name" value="secD"/>
    <property type="match status" value="1"/>
</dbReference>
<dbReference type="InterPro" id="IPR005791">
    <property type="entry name" value="SecD"/>
</dbReference>
<sequence length="412" mass="43361">MKARGRIMLVIMLVIAAALSFVSYQGIGEGKTLSAGNIKQGLDLSGGVYIVYEADKEDVTAEEMQAAVSLIQGRMDWNGWTEAEVAQEGTNRIRVDIPGVENAEDAIREIGQTAQLSFVDETGKVLLTGDMVADATKQVGATQKGGNAEPYVALKFNDEGKQLFAEATAANIGKPIYIVMDGEVISAPMVQSAITTGEASITGNFTGESAEELASLIRAGSLPFNLNVIQMKNVGARLGADALATGVKAGAIGLALVLIFMLVVYKVLGFAADLALIIYVGLELILLNAFNITLTLPGIAGIILSVGMAVDANVVIFERLKEELVQGKTLRVAIKNGFSRALPVILDGNVTTLIAAVVLFFLGSGTVKGFATTLSMGIIISMFTALVVTRLIVNGLMQGGCSNPKYYGMRSK</sequence>
<gene>
    <name evidence="9" type="primary">secD</name>
    <name evidence="13" type="ORF">SAMN02745138_03463</name>
</gene>
<keyword evidence="5 9" id="KW-0653">Protein transport</keyword>
<evidence type="ECO:0000256" key="7">
    <source>
        <dbReference type="ARBA" id="ARBA00023010"/>
    </source>
</evidence>
<dbReference type="InterPro" id="IPR054384">
    <property type="entry name" value="SecDF_P1_head"/>
</dbReference>
<feature type="transmembrane region" description="Helical" evidence="9">
    <location>
        <begin position="242"/>
        <end position="263"/>
    </location>
</feature>
<dbReference type="HAMAP" id="MF_01463_B">
    <property type="entry name" value="SecD_B"/>
    <property type="match status" value="1"/>
</dbReference>
<evidence type="ECO:0000259" key="10">
    <source>
        <dbReference type="Pfam" id="PF02355"/>
    </source>
</evidence>
<evidence type="ECO:0000256" key="2">
    <source>
        <dbReference type="ARBA" id="ARBA00022448"/>
    </source>
</evidence>
<keyword evidence="8 9" id="KW-0472">Membrane</keyword>
<comment type="function">
    <text evidence="9">Part of the Sec protein translocase complex. Interacts with the SecYEG preprotein conducting channel. SecDF uses the proton motive force (PMF) to complete protein translocation after the ATP-dependent function of SecA.</text>
</comment>
<comment type="subcellular location">
    <subcellularLocation>
        <location evidence="1 9">Cell membrane</location>
        <topology evidence="1 9">Multi-pass membrane protein</topology>
    </subcellularLocation>
</comment>
<evidence type="ECO:0000259" key="12">
    <source>
        <dbReference type="Pfam" id="PF22599"/>
    </source>
</evidence>
<evidence type="ECO:0000256" key="9">
    <source>
        <dbReference type="HAMAP-Rule" id="MF_01463"/>
    </source>
</evidence>
<comment type="similarity">
    <text evidence="9">Belongs to the SecD/SecF family. SecD subfamily.</text>
</comment>
<feature type="transmembrane region" description="Helical" evidence="9">
    <location>
        <begin position="374"/>
        <end position="393"/>
    </location>
</feature>
<dbReference type="Pfam" id="PF22599">
    <property type="entry name" value="SecDF_P1_head"/>
    <property type="match status" value="1"/>
</dbReference>